<keyword evidence="3" id="KW-1185">Reference proteome</keyword>
<reference evidence="2" key="2">
    <citation type="submission" date="2019-07" db="EMBL/GenBank/DDBJ databases">
        <authorList>
            <person name="Seetharam A."/>
            <person name="Woodhouse M."/>
            <person name="Cannon E."/>
        </authorList>
    </citation>
    <scope>NUCLEOTIDE SEQUENCE [LARGE SCALE GENOMIC DNA]</scope>
    <source>
        <strain evidence="2">cv. B73</strain>
    </source>
</reference>
<feature type="region of interest" description="Disordered" evidence="1">
    <location>
        <begin position="180"/>
        <end position="209"/>
    </location>
</feature>
<dbReference type="Proteomes" id="UP000007305">
    <property type="component" value="Chromosome 1"/>
</dbReference>
<name>A0A804LUB3_MAIZE</name>
<evidence type="ECO:0000313" key="2">
    <source>
        <dbReference type="EnsemblPlants" id="Zm00001eb037100_P001"/>
    </source>
</evidence>
<sequence length="444" mass="46958">MRTTVRNHILSHANANARVRLIYSVSSLTWDREAEAQALLRRQLPGVVGHEDVEEAHDARVAPVAAVPGHDGERLAVAHRDGARARVARGHADDVARLVPGLPPAPVRGRGLAQQAAVGAVQRRAGAARVLVRHAEHHVAAPRQRLRGRLHVHALPARAAAALLLHVVLHAAAGHVEDVDPHGQHRRGAPVAPHHRVAQEHSPGLPLSPLRRGAAPRAVVAAAQAAGVPGLDGVPAPVRRHVVHVAAALGARHRPVGGAARVDGVHVEQPALLVALGGRRGRVADLDAVRVGHPRGRAPGLGPQPVVLAQRVAAAHAGVARRDGPRPAAAALRRYYQGVVGLHDPVVEVRLVERHGGAALVHHLAVEALERQVAPGEGDVVVELVGHVARAKQDGRGQEGLGPDALLGRQRLGWREVRAEEDQRDDDEQRAGDLRHVVGTTVLY</sequence>
<dbReference type="Gramene" id="Zm00001eb037100_T001">
    <property type="protein sequence ID" value="Zm00001eb037100_P001"/>
    <property type="gene ID" value="Zm00001eb037100"/>
</dbReference>
<organism evidence="2 3">
    <name type="scientific">Zea mays</name>
    <name type="common">Maize</name>
    <dbReference type="NCBI Taxonomy" id="4577"/>
    <lineage>
        <taxon>Eukaryota</taxon>
        <taxon>Viridiplantae</taxon>
        <taxon>Streptophyta</taxon>
        <taxon>Embryophyta</taxon>
        <taxon>Tracheophyta</taxon>
        <taxon>Spermatophyta</taxon>
        <taxon>Magnoliopsida</taxon>
        <taxon>Liliopsida</taxon>
        <taxon>Poales</taxon>
        <taxon>Poaceae</taxon>
        <taxon>PACMAD clade</taxon>
        <taxon>Panicoideae</taxon>
        <taxon>Andropogonodae</taxon>
        <taxon>Andropogoneae</taxon>
        <taxon>Tripsacinae</taxon>
        <taxon>Zea</taxon>
    </lineage>
</organism>
<evidence type="ECO:0000313" key="3">
    <source>
        <dbReference type="Proteomes" id="UP000007305"/>
    </source>
</evidence>
<dbReference type="EnsemblPlants" id="Zm00001eb037100_T001">
    <property type="protein sequence ID" value="Zm00001eb037100_P001"/>
    <property type="gene ID" value="Zm00001eb037100"/>
</dbReference>
<dbReference type="AlphaFoldDB" id="A0A804LUB3"/>
<evidence type="ECO:0000256" key="1">
    <source>
        <dbReference type="SAM" id="MobiDB-lite"/>
    </source>
</evidence>
<proteinExistence type="predicted"/>
<dbReference type="InParanoid" id="A0A804LUB3"/>
<protein>
    <submittedName>
        <fullName evidence="2">Uncharacterized protein</fullName>
    </submittedName>
</protein>
<reference evidence="2" key="3">
    <citation type="submission" date="2021-05" db="UniProtKB">
        <authorList>
            <consortium name="EnsemblPlants"/>
        </authorList>
    </citation>
    <scope>IDENTIFICATION</scope>
    <source>
        <strain evidence="2">cv. B73</strain>
    </source>
</reference>
<reference evidence="3" key="1">
    <citation type="submission" date="2015-12" db="EMBL/GenBank/DDBJ databases">
        <title>Update maize B73 reference genome by single molecule sequencing technologies.</title>
        <authorList>
            <consortium name="Maize Genome Sequencing Project"/>
            <person name="Ware D."/>
        </authorList>
    </citation>
    <scope>NUCLEOTIDE SEQUENCE [LARGE SCALE GENOMIC DNA]</scope>
    <source>
        <strain evidence="3">cv. B73</strain>
    </source>
</reference>
<feature type="compositionally biased region" description="Basic residues" evidence="1">
    <location>
        <begin position="184"/>
        <end position="196"/>
    </location>
</feature>
<accession>A0A804LUB3</accession>